<dbReference type="Proteomes" id="UP000311382">
    <property type="component" value="Unassembled WGS sequence"/>
</dbReference>
<dbReference type="STRING" id="5288.A0A5C5FRW1"/>
<accession>A0A5C5FRW1</accession>
<evidence type="ECO:0000256" key="3">
    <source>
        <dbReference type="ARBA" id="ARBA00022664"/>
    </source>
</evidence>
<dbReference type="PANTHER" id="PTHR12718">
    <property type="entry name" value="CELL CYCLE CONTROL PROTEIN CWF15"/>
    <property type="match status" value="1"/>
</dbReference>
<proteinExistence type="inferred from homology"/>
<dbReference type="EMBL" id="SOZI01000091">
    <property type="protein sequence ID" value="TNY19563.1"/>
    <property type="molecule type" value="Genomic_DNA"/>
</dbReference>
<feature type="region of interest" description="Disordered" evidence="5">
    <location>
        <begin position="87"/>
        <end position="211"/>
    </location>
</feature>
<feature type="compositionally biased region" description="Basic and acidic residues" evidence="5">
    <location>
        <begin position="129"/>
        <end position="146"/>
    </location>
</feature>
<dbReference type="Pfam" id="PF04889">
    <property type="entry name" value="Cwf_Cwc_15"/>
    <property type="match status" value="1"/>
</dbReference>
<feature type="compositionally biased region" description="Basic and acidic residues" evidence="5">
    <location>
        <begin position="173"/>
        <end position="207"/>
    </location>
</feature>
<dbReference type="InterPro" id="IPR006973">
    <property type="entry name" value="Cwf_Cwc_15"/>
</dbReference>
<evidence type="ECO:0000256" key="5">
    <source>
        <dbReference type="SAM" id="MobiDB-lite"/>
    </source>
</evidence>
<protein>
    <submittedName>
        <fullName evidence="6">Pre-mRNA-splicing factor Cwf15/Cwc15</fullName>
    </submittedName>
</protein>
<dbReference type="GO" id="GO:0045292">
    <property type="term" value="P:mRNA cis splicing, via spliceosome"/>
    <property type="evidence" value="ECO:0007669"/>
    <property type="project" value="TreeGrafter"/>
</dbReference>
<dbReference type="PANTHER" id="PTHR12718:SF2">
    <property type="entry name" value="SPLICEOSOME-ASSOCIATED PROTEIN CWC15 HOMOLOG"/>
    <property type="match status" value="1"/>
</dbReference>
<dbReference type="GO" id="GO:0003723">
    <property type="term" value="F:RNA binding"/>
    <property type="evidence" value="ECO:0007669"/>
    <property type="project" value="TreeGrafter"/>
</dbReference>
<keyword evidence="3" id="KW-0507">mRNA processing</keyword>
<gene>
    <name evidence="6" type="ORF">DMC30DRAFT_399971</name>
</gene>
<evidence type="ECO:0000256" key="1">
    <source>
        <dbReference type="ARBA" id="ARBA00003777"/>
    </source>
</evidence>
<dbReference type="GO" id="GO:0071013">
    <property type="term" value="C:catalytic step 2 spliceosome"/>
    <property type="evidence" value="ECO:0007669"/>
    <property type="project" value="TreeGrafter"/>
</dbReference>
<comment type="similarity">
    <text evidence="2">Belongs to the CWC15 family.</text>
</comment>
<evidence type="ECO:0000313" key="7">
    <source>
        <dbReference type="Proteomes" id="UP000311382"/>
    </source>
</evidence>
<comment type="caution">
    <text evidence="6">The sequence shown here is derived from an EMBL/GenBank/DDBJ whole genome shotgun (WGS) entry which is preliminary data.</text>
</comment>
<comment type="function">
    <text evidence="1">Involved in pre-mRNA splicing.</text>
</comment>
<sequence>MSSAHRPTWAPAQGKEGRQNSRSYSARDLASHTRLKFRQPGQGTQSEHARRDLKLELLRAEQDASARKARGEKGYVQDTKLLLLKEEQDRAESDAQSEVAHKRQRMLQEAADLDKDDSEEDEDEDDAEGASRDEGAAGKGKDKGKAVDGAGGDDDDDDDSDDDSDDDEDETAELLRELEKIKKERAEEKERLERERAANEQVSRDEEIATGNPLLNLQAALGASPAPSTLSSSTAPSSASFGVKRRFGDDAIFKNQARGVDDKKQPTWVNDVGRSQYHRKFMSKYIA</sequence>
<dbReference type="OrthoDB" id="30179at2759"/>
<evidence type="ECO:0000256" key="4">
    <source>
        <dbReference type="ARBA" id="ARBA00023187"/>
    </source>
</evidence>
<evidence type="ECO:0000313" key="6">
    <source>
        <dbReference type="EMBL" id="TNY19563.1"/>
    </source>
</evidence>
<feature type="region of interest" description="Disordered" evidence="5">
    <location>
        <begin position="1"/>
        <end position="50"/>
    </location>
</feature>
<evidence type="ECO:0000256" key="2">
    <source>
        <dbReference type="ARBA" id="ARBA00006644"/>
    </source>
</evidence>
<reference evidence="6 7" key="1">
    <citation type="submission" date="2019-03" db="EMBL/GenBank/DDBJ databases">
        <title>Rhodosporidium diobovatum UCD-FST 08-225 genome sequencing, assembly, and annotation.</title>
        <authorList>
            <person name="Fakankun I.U."/>
            <person name="Fristensky B."/>
            <person name="Levin D.B."/>
        </authorList>
    </citation>
    <scope>NUCLEOTIDE SEQUENCE [LARGE SCALE GENOMIC DNA]</scope>
    <source>
        <strain evidence="6 7">UCD-FST 08-225</strain>
    </source>
</reference>
<feature type="compositionally biased region" description="Acidic residues" evidence="5">
    <location>
        <begin position="151"/>
        <end position="172"/>
    </location>
</feature>
<name>A0A5C5FRW1_9BASI</name>
<keyword evidence="4" id="KW-0508">mRNA splicing</keyword>
<organism evidence="6 7">
    <name type="scientific">Rhodotorula diobovata</name>
    <dbReference type="NCBI Taxonomy" id="5288"/>
    <lineage>
        <taxon>Eukaryota</taxon>
        <taxon>Fungi</taxon>
        <taxon>Dikarya</taxon>
        <taxon>Basidiomycota</taxon>
        <taxon>Pucciniomycotina</taxon>
        <taxon>Microbotryomycetes</taxon>
        <taxon>Sporidiobolales</taxon>
        <taxon>Sporidiobolaceae</taxon>
        <taxon>Rhodotorula</taxon>
    </lineage>
</organism>
<keyword evidence="7" id="KW-1185">Reference proteome</keyword>
<feature type="compositionally biased region" description="Acidic residues" evidence="5">
    <location>
        <begin position="114"/>
        <end position="128"/>
    </location>
</feature>
<dbReference type="AlphaFoldDB" id="A0A5C5FRW1"/>